<dbReference type="AlphaFoldDB" id="A0A2K3KU92"/>
<gene>
    <name evidence="2" type="ORF">L195_g056945</name>
</gene>
<dbReference type="Proteomes" id="UP000236291">
    <property type="component" value="Unassembled WGS sequence"/>
</dbReference>
<keyword evidence="1" id="KW-1133">Transmembrane helix</keyword>
<reference evidence="2 3" key="1">
    <citation type="journal article" date="2014" name="Am. J. Bot.">
        <title>Genome assembly and annotation for red clover (Trifolium pratense; Fabaceae).</title>
        <authorList>
            <person name="Istvanek J."/>
            <person name="Jaros M."/>
            <person name="Krenek A."/>
            <person name="Repkova J."/>
        </authorList>
    </citation>
    <scope>NUCLEOTIDE SEQUENCE [LARGE SCALE GENOMIC DNA]</scope>
    <source>
        <strain evidence="3">cv. Tatra</strain>
        <tissue evidence="2">Young leaves</tissue>
    </source>
</reference>
<sequence length="75" mass="8879">RVLWDYQIRFFVCGLSFIAYVLTGWRQMRPTSFGAWIWRYRVAFSLEPLMVSKSVEILQYALYPEDLFHIGAVIG</sequence>
<accession>A0A2K3KU92</accession>
<keyword evidence="1" id="KW-0472">Membrane</keyword>
<dbReference type="EMBL" id="ASHM01110236">
    <property type="protein sequence ID" value="PNX69853.1"/>
    <property type="molecule type" value="Genomic_DNA"/>
</dbReference>
<keyword evidence="1" id="KW-0812">Transmembrane</keyword>
<comment type="caution">
    <text evidence="2">The sequence shown here is derived from an EMBL/GenBank/DDBJ whole genome shotgun (WGS) entry which is preliminary data.</text>
</comment>
<evidence type="ECO:0000313" key="3">
    <source>
        <dbReference type="Proteomes" id="UP000236291"/>
    </source>
</evidence>
<feature type="non-terminal residue" evidence="2">
    <location>
        <position position="1"/>
    </location>
</feature>
<protein>
    <submittedName>
        <fullName evidence="2">Uncharacterized protein</fullName>
    </submittedName>
</protein>
<reference evidence="2 3" key="2">
    <citation type="journal article" date="2017" name="Front. Plant Sci.">
        <title>Gene Classification and Mining of Molecular Markers Useful in Red Clover (Trifolium pratense) Breeding.</title>
        <authorList>
            <person name="Istvanek J."/>
            <person name="Dluhosova J."/>
            <person name="Dluhos P."/>
            <person name="Patkova L."/>
            <person name="Nedelnik J."/>
            <person name="Repkova J."/>
        </authorList>
    </citation>
    <scope>NUCLEOTIDE SEQUENCE [LARGE SCALE GENOMIC DNA]</scope>
    <source>
        <strain evidence="3">cv. Tatra</strain>
        <tissue evidence="2">Young leaves</tissue>
    </source>
</reference>
<proteinExistence type="predicted"/>
<evidence type="ECO:0000313" key="2">
    <source>
        <dbReference type="EMBL" id="PNX69853.1"/>
    </source>
</evidence>
<name>A0A2K3KU92_TRIPR</name>
<feature type="transmembrane region" description="Helical" evidence="1">
    <location>
        <begin position="6"/>
        <end position="25"/>
    </location>
</feature>
<organism evidence="2 3">
    <name type="scientific">Trifolium pratense</name>
    <name type="common">Red clover</name>
    <dbReference type="NCBI Taxonomy" id="57577"/>
    <lineage>
        <taxon>Eukaryota</taxon>
        <taxon>Viridiplantae</taxon>
        <taxon>Streptophyta</taxon>
        <taxon>Embryophyta</taxon>
        <taxon>Tracheophyta</taxon>
        <taxon>Spermatophyta</taxon>
        <taxon>Magnoliopsida</taxon>
        <taxon>eudicotyledons</taxon>
        <taxon>Gunneridae</taxon>
        <taxon>Pentapetalae</taxon>
        <taxon>rosids</taxon>
        <taxon>fabids</taxon>
        <taxon>Fabales</taxon>
        <taxon>Fabaceae</taxon>
        <taxon>Papilionoideae</taxon>
        <taxon>50 kb inversion clade</taxon>
        <taxon>NPAAA clade</taxon>
        <taxon>Hologalegina</taxon>
        <taxon>IRL clade</taxon>
        <taxon>Trifolieae</taxon>
        <taxon>Trifolium</taxon>
    </lineage>
</organism>
<evidence type="ECO:0000256" key="1">
    <source>
        <dbReference type="SAM" id="Phobius"/>
    </source>
</evidence>